<feature type="domain" description="TNase-like" evidence="1">
    <location>
        <begin position="39"/>
        <end position="154"/>
    </location>
</feature>
<dbReference type="RefSeq" id="WP_221289087.1">
    <property type="nucleotide sequence ID" value="NZ_JACHFM010000014.1"/>
</dbReference>
<dbReference type="GO" id="GO:0004519">
    <property type="term" value="F:endonuclease activity"/>
    <property type="evidence" value="ECO:0007669"/>
    <property type="project" value="UniProtKB-KW"/>
</dbReference>
<dbReference type="SMART" id="SM00318">
    <property type="entry name" value="SNc"/>
    <property type="match status" value="1"/>
</dbReference>
<dbReference type="SUPFAM" id="SSF50199">
    <property type="entry name" value="Staphylococcal nuclease"/>
    <property type="match status" value="1"/>
</dbReference>
<dbReference type="PANTHER" id="PTHR12302:SF26">
    <property type="entry name" value="BLR1266 PROTEIN"/>
    <property type="match status" value="1"/>
</dbReference>
<dbReference type="AlphaFoldDB" id="A0A840SNL3"/>
<accession>A0A840SNL3</accession>
<dbReference type="Proteomes" id="UP000549457">
    <property type="component" value="Unassembled WGS sequence"/>
</dbReference>
<dbReference type="InterPro" id="IPR035437">
    <property type="entry name" value="SNase_OB-fold_sf"/>
</dbReference>
<keyword evidence="2" id="KW-0378">Hydrolase</keyword>
<reference evidence="2 3" key="1">
    <citation type="submission" date="2020-08" db="EMBL/GenBank/DDBJ databases">
        <title>Genomic Encyclopedia of Type Strains, Phase IV (KMG-IV): sequencing the most valuable type-strain genomes for metagenomic binning, comparative biology and taxonomic classification.</title>
        <authorList>
            <person name="Goeker M."/>
        </authorList>
    </citation>
    <scope>NUCLEOTIDE SEQUENCE [LARGE SCALE GENOMIC DNA]</scope>
    <source>
        <strain evidence="2 3">DSM 101730</strain>
    </source>
</reference>
<name>A0A840SNL3_9RHOB</name>
<dbReference type="Pfam" id="PF00565">
    <property type="entry name" value="SNase"/>
    <property type="match status" value="1"/>
</dbReference>
<dbReference type="PANTHER" id="PTHR12302">
    <property type="entry name" value="EBNA2 BINDING PROTEIN P100"/>
    <property type="match status" value="1"/>
</dbReference>
<dbReference type="InterPro" id="IPR016071">
    <property type="entry name" value="Staphylococal_nuclease_OB-fold"/>
</dbReference>
<protein>
    <submittedName>
        <fullName evidence="2">Endonuclease YncB(Thermonuclease family)</fullName>
    </submittedName>
</protein>
<dbReference type="Gene3D" id="2.40.50.90">
    <property type="match status" value="1"/>
</dbReference>
<keyword evidence="2" id="KW-0540">Nuclease</keyword>
<sequence>MRIIGFAAQAMMTVGVLLTIGVPASATEALRRDAEIIGVASVIDGDTLEIHDRRIGLDGIDAPESAQLCLREGRKERCGQRSAFFLSDLIGQGTVRCVSHDVDRYGRDIATCWLGGLNLNERMVAAGQAVAYRKYSKRYVEAEAEAARLGIWSTEFEMPWDYRRAH</sequence>
<organism evidence="2 3">
    <name type="scientific">Amaricoccus macauensis</name>
    <dbReference type="NCBI Taxonomy" id="57001"/>
    <lineage>
        <taxon>Bacteria</taxon>
        <taxon>Pseudomonadati</taxon>
        <taxon>Pseudomonadota</taxon>
        <taxon>Alphaproteobacteria</taxon>
        <taxon>Rhodobacterales</taxon>
        <taxon>Paracoccaceae</taxon>
        <taxon>Amaricoccus</taxon>
    </lineage>
</organism>
<gene>
    <name evidence="2" type="ORF">HNP73_004628</name>
</gene>
<proteinExistence type="predicted"/>
<comment type="caution">
    <text evidence="2">The sequence shown here is derived from an EMBL/GenBank/DDBJ whole genome shotgun (WGS) entry which is preliminary data.</text>
</comment>
<keyword evidence="3" id="KW-1185">Reference proteome</keyword>
<dbReference type="EMBL" id="JACHFM010000014">
    <property type="protein sequence ID" value="MBB5224649.1"/>
    <property type="molecule type" value="Genomic_DNA"/>
</dbReference>
<evidence type="ECO:0000313" key="2">
    <source>
        <dbReference type="EMBL" id="MBB5224649.1"/>
    </source>
</evidence>
<evidence type="ECO:0000313" key="3">
    <source>
        <dbReference type="Proteomes" id="UP000549457"/>
    </source>
</evidence>
<evidence type="ECO:0000259" key="1">
    <source>
        <dbReference type="PROSITE" id="PS50830"/>
    </source>
</evidence>
<keyword evidence="2" id="KW-0255">Endonuclease</keyword>
<dbReference type="PROSITE" id="PS50830">
    <property type="entry name" value="TNASE_3"/>
    <property type="match status" value="1"/>
</dbReference>